<dbReference type="Gene3D" id="3.40.366.10">
    <property type="entry name" value="Malonyl-Coenzyme A Acyl Carrier Protein, domain 2"/>
    <property type="match status" value="1"/>
</dbReference>
<accession>A0ABZ2MB42</accession>
<dbReference type="CDD" id="cd04742">
    <property type="entry name" value="NPD_FabD"/>
    <property type="match status" value="1"/>
</dbReference>
<sequence length="798" mass="88156">MSKQKTVFMFSGQGSHYYQMGKELFEEHPIFRKTMLELDESFAKLAGGSVLKELYREDRKASDWFDTIRYTHPGIFMVEWALFQALRSEGIEPDCVFGVSAGEFAAAAAAGMMKVEDVARCIAKQVEVIEATCPTGAMLAVLADPTTFERIDAGGEHAEIAGVHYASHFVLSGPTEGIARVARSLDRLGTVHQKLPVSYPFHSRWVDPTRAAYCEFLSSREMRRARIPFVSCLRGDFLDALAPDHLWQMGRGPILFREAVRALETTGDEWVYVDLGPSGTLAGFVKNNAKERSPKAVVSILSPFGPATKGLERVKELAHAGRSRDAPLVRPAREDQRPPKDRLDAALPAITSETLGSRSFREAYGVKYAYACGAMYRGIASEALVVRAGKAGLLGFFGTGGLEIARIDAAIATIRKELTHSEPFGMNLVHNPSLPIVEDETVALFLARGITTIEAAAFMQVTPALARFRVAGLRRNEHGQVDARHRILAKVSRPEVAEAFLRPVPEKILDRLRRAQMVTEEQAQMAREVPMADDLCVEADSGGHTDRGNLVVLLPTMLRLRDRIAREHGWAARVRVGAAGGIGTPETAAAAFMLGADFILTGSINQCTVEAGTSDAAKDMLEGMDIQDTDYAPAGDMFELGASVQVLRKGVFFPARAKKLYELYQQHPSLDAIDPATVAQIEERYFKKSIDAVWRETKAYFTAKDPREVEKAEANPKHKMALVFRWYFGHSQRLAMAGTEGSRVDYQIHCGPALGAFNQWVRGTRLARWRDRHVDDIALTLLEATAGYLNRRTQELAR</sequence>
<dbReference type="PANTHER" id="PTHR43775">
    <property type="entry name" value="FATTY ACID SYNTHASE"/>
    <property type="match status" value="1"/>
</dbReference>
<proteinExistence type="predicted"/>
<keyword evidence="1" id="KW-0596">Phosphopantetheine</keyword>
<gene>
    <name evidence="4" type="ORF">LZC94_21200</name>
</gene>
<dbReference type="Pfam" id="PF03060">
    <property type="entry name" value="NMO"/>
    <property type="match status" value="1"/>
</dbReference>
<dbReference type="Pfam" id="PF21607">
    <property type="entry name" value="FabD_helical_ins"/>
    <property type="match status" value="1"/>
</dbReference>
<dbReference type="InterPro" id="IPR016036">
    <property type="entry name" value="Malonyl_transacylase_ACP-bd"/>
</dbReference>
<dbReference type="Gene3D" id="3.20.20.70">
    <property type="entry name" value="Aldolase class I"/>
    <property type="match status" value="1"/>
</dbReference>
<evidence type="ECO:0000313" key="4">
    <source>
        <dbReference type="EMBL" id="WXB19729.1"/>
    </source>
</evidence>
<dbReference type="InterPro" id="IPR013785">
    <property type="entry name" value="Aldolase_TIM"/>
</dbReference>
<dbReference type="InterPro" id="IPR001227">
    <property type="entry name" value="Ac_transferase_dom_sf"/>
</dbReference>
<dbReference type="InterPro" id="IPR050091">
    <property type="entry name" value="PKS_NRPS_Biosynth_Enz"/>
</dbReference>
<dbReference type="InterPro" id="IPR049489">
    <property type="entry name" value="FabD-like_helical_ins"/>
</dbReference>
<organism evidence="4 5">
    <name type="scientific">Pendulispora albinea</name>
    <dbReference type="NCBI Taxonomy" id="2741071"/>
    <lineage>
        <taxon>Bacteria</taxon>
        <taxon>Pseudomonadati</taxon>
        <taxon>Myxococcota</taxon>
        <taxon>Myxococcia</taxon>
        <taxon>Myxococcales</taxon>
        <taxon>Sorangiineae</taxon>
        <taxon>Pendulisporaceae</taxon>
        <taxon>Pendulispora</taxon>
    </lineage>
</organism>
<dbReference type="InterPro" id="IPR014179">
    <property type="entry name" value="PfaD-like_TIM-barrel"/>
</dbReference>
<dbReference type="SUPFAM" id="SSF51395">
    <property type="entry name" value="FMN-linked oxidoreductases"/>
    <property type="match status" value="1"/>
</dbReference>
<dbReference type="Proteomes" id="UP001370348">
    <property type="component" value="Chromosome"/>
</dbReference>
<dbReference type="InterPro" id="IPR014043">
    <property type="entry name" value="Acyl_transferase_dom"/>
</dbReference>
<dbReference type="InterPro" id="IPR016035">
    <property type="entry name" value="Acyl_Trfase/lysoPLipase"/>
</dbReference>
<protein>
    <submittedName>
        <fullName evidence="4">PfaD family polyunsaturated fatty acid/polyketide biosynthesis protein</fullName>
    </submittedName>
</protein>
<name>A0ABZ2MB42_9BACT</name>
<keyword evidence="5" id="KW-1185">Reference proteome</keyword>
<keyword evidence="2" id="KW-0597">Phosphoprotein</keyword>
<dbReference type="RefSeq" id="WP_394829326.1">
    <property type="nucleotide sequence ID" value="NZ_CP089984.1"/>
</dbReference>
<reference evidence="4 5" key="1">
    <citation type="submission" date="2021-12" db="EMBL/GenBank/DDBJ databases">
        <title>Discovery of the Pendulisporaceae a myxobacterial family with distinct sporulation behavior and unique specialized metabolism.</title>
        <authorList>
            <person name="Garcia R."/>
            <person name="Popoff A."/>
            <person name="Bader C.D."/>
            <person name="Loehr J."/>
            <person name="Walesch S."/>
            <person name="Walt C."/>
            <person name="Boldt J."/>
            <person name="Bunk B."/>
            <person name="Haeckl F.J.F.P.J."/>
            <person name="Gunesch A.P."/>
            <person name="Birkelbach J."/>
            <person name="Nuebel U."/>
            <person name="Pietschmann T."/>
            <person name="Bach T."/>
            <person name="Mueller R."/>
        </authorList>
    </citation>
    <scope>NUCLEOTIDE SEQUENCE [LARGE SCALE GENOMIC DNA]</scope>
    <source>
        <strain evidence="4 5">MSr11954</strain>
    </source>
</reference>
<dbReference type="EMBL" id="CP089984">
    <property type="protein sequence ID" value="WXB19729.1"/>
    <property type="molecule type" value="Genomic_DNA"/>
</dbReference>
<dbReference type="PANTHER" id="PTHR43775:SF37">
    <property type="entry name" value="SI:DKEY-61P9.11"/>
    <property type="match status" value="1"/>
</dbReference>
<evidence type="ECO:0000313" key="5">
    <source>
        <dbReference type="Proteomes" id="UP001370348"/>
    </source>
</evidence>
<dbReference type="NCBIfam" id="TIGR02814">
    <property type="entry name" value="pfaD_fam"/>
    <property type="match status" value="1"/>
</dbReference>
<dbReference type="SMART" id="SM00827">
    <property type="entry name" value="PKS_AT"/>
    <property type="match status" value="1"/>
</dbReference>
<evidence type="ECO:0000256" key="2">
    <source>
        <dbReference type="ARBA" id="ARBA00022553"/>
    </source>
</evidence>
<dbReference type="SUPFAM" id="SSF55048">
    <property type="entry name" value="Probable ACP-binding domain of malonyl-CoA ACP transacylase"/>
    <property type="match status" value="1"/>
</dbReference>
<feature type="domain" description="Malonyl-CoA:ACP transacylase (MAT)" evidence="3">
    <location>
        <begin position="9"/>
        <end position="304"/>
    </location>
</feature>
<dbReference type="SUPFAM" id="SSF52151">
    <property type="entry name" value="FabD/lysophospholipase-like"/>
    <property type="match status" value="1"/>
</dbReference>
<dbReference type="Pfam" id="PF00698">
    <property type="entry name" value="Acyl_transf_1"/>
    <property type="match status" value="1"/>
</dbReference>
<evidence type="ECO:0000256" key="1">
    <source>
        <dbReference type="ARBA" id="ARBA00022450"/>
    </source>
</evidence>
<evidence type="ECO:0000259" key="3">
    <source>
        <dbReference type="SMART" id="SM00827"/>
    </source>
</evidence>
<dbReference type="Gene3D" id="3.30.70.3290">
    <property type="match status" value="1"/>
</dbReference>